<keyword evidence="2" id="KW-0449">Lipoprotein</keyword>
<name>A0A1W1ZXK2_9FLAO</name>
<dbReference type="Proteomes" id="UP000192393">
    <property type="component" value="Unassembled WGS sequence"/>
</dbReference>
<dbReference type="EMBL" id="FWXS01000003">
    <property type="protein sequence ID" value="SMC53124.1"/>
    <property type="molecule type" value="Genomic_DNA"/>
</dbReference>
<reference evidence="3" key="1">
    <citation type="submission" date="2017-04" db="EMBL/GenBank/DDBJ databases">
        <authorList>
            <person name="Varghese N."/>
            <person name="Submissions S."/>
        </authorList>
    </citation>
    <scope>NUCLEOTIDE SEQUENCE [LARGE SCALE GENOMIC DNA]</scope>
    <source>
        <strain evidence="3">CGMCC 1.12708</strain>
    </source>
</reference>
<keyword evidence="3" id="KW-1185">Reference proteome</keyword>
<dbReference type="RefSeq" id="WP_084016886.1">
    <property type="nucleotide sequence ID" value="NZ_FWXS01000003.1"/>
</dbReference>
<protein>
    <submittedName>
        <fullName evidence="2">Outer membrane lipoprotein-sorting protein</fullName>
    </submittedName>
</protein>
<evidence type="ECO:0000256" key="1">
    <source>
        <dbReference type="SAM" id="SignalP"/>
    </source>
</evidence>
<proteinExistence type="predicted"/>
<dbReference type="Gene3D" id="2.50.20.10">
    <property type="entry name" value="Lipoprotein localisation LolA/LolB/LppX"/>
    <property type="match status" value="1"/>
</dbReference>
<accession>A0A1W1ZXK2</accession>
<sequence length="219" mass="25036">MKKIFFLFSLCISISISAQTAESIINQHLESSGGISKWKGLNSIILKGSVTLGIEESFSMVIYHRRPYEKKVAFIIEGKEVLNEGYDGKNGWTFSEISKKNEKVPGYQPDSFDSDMMEYSKKGFEAQYIGKAKEEGKECYKVVLTKHTNKITYCFSTKDYSLLSEETNEEKTLYFDYKSFDGLQFATKQIGRPKDGGEYVIKFNQIQINPAISDKVFKF</sequence>
<feature type="chain" id="PRO_5012687026" evidence="1">
    <location>
        <begin position="19"/>
        <end position="219"/>
    </location>
</feature>
<dbReference type="STRING" id="1434700.SAMN06296427_103312"/>
<evidence type="ECO:0000313" key="2">
    <source>
        <dbReference type="EMBL" id="SMC53124.1"/>
    </source>
</evidence>
<dbReference type="OrthoDB" id="1265741at2"/>
<dbReference type="AlphaFoldDB" id="A0A1W1ZXK2"/>
<feature type="signal peptide" evidence="1">
    <location>
        <begin position="1"/>
        <end position="18"/>
    </location>
</feature>
<organism evidence="2 3">
    <name type="scientific">Moheibacter sediminis</name>
    <dbReference type="NCBI Taxonomy" id="1434700"/>
    <lineage>
        <taxon>Bacteria</taxon>
        <taxon>Pseudomonadati</taxon>
        <taxon>Bacteroidota</taxon>
        <taxon>Flavobacteriia</taxon>
        <taxon>Flavobacteriales</taxon>
        <taxon>Weeksellaceae</taxon>
        <taxon>Moheibacter</taxon>
    </lineage>
</organism>
<gene>
    <name evidence="2" type="ORF">SAMN06296427_103312</name>
</gene>
<evidence type="ECO:0000313" key="3">
    <source>
        <dbReference type="Proteomes" id="UP000192393"/>
    </source>
</evidence>
<keyword evidence="1" id="KW-0732">Signal</keyword>